<feature type="domain" description="Multidrug resistance protein MdtA-like alpha-helical hairpin" evidence="4">
    <location>
        <begin position="112"/>
        <end position="180"/>
    </location>
</feature>
<accession>A0A6L5QIG0</accession>
<feature type="domain" description="Multidrug resistance protein MdtA-like C-terminal permuted SH3" evidence="7">
    <location>
        <begin position="306"/>
        <end position="366"/>
    </location>
</feature>
<reference evidence="8 9" key="1">
    <citation type="submission" date="2019-11" db="EMBL/GenBank/DDBJ databases">
        <title>Novel species isolated from a subtropical stream in China.</title>
        <authorList>
            <person name="Lu H."/>
        </authorList>
    </citation>
    <scope>NUCLEOTIDE SEQUENCE [LARGE SCALE GENOMIC DNA]</scope>
    <source>
        <strain evidence="8 9">FT25W</strain>
    </source>
</reference>
<dbReference type="Pfam" id="PF25967">
    <property type="entry name" value="RND-MFP_C"/>
    <property type="match status" value="1"/>
</dbReference>
<dbReference type="Gene3D" id="1.10.287.470">
    <property type="entry name" value="Helix hairpin bin"/>
    <property type="match status" value="1"/>
</dbReference>
<organism evidence="8 9">
    <name type="scientific">Duganella alba</name>
    <dbReference type="NCBI Taxonomy" id="2666081"/>
    <lineage>
        <taxon>Bacteria</taxon>
        <taxon>Pseudomonadati</taxon>
        <taxon>Pseudomonadota</taxon>
        <taxon>Betaproteobacteria</taxon>
        <taxon>Burkholderiales</taxon>
        <taxon>Oxalobacteraceae</taxon>
        <taxon>Telluria group</taxon>
        <taxon>Duganella</taxon>
    </lineage>
</organism>
<dbReference type="Pfam" id="PF25944">
    <property type="entry name" value="Beta-barrel_RND"/>
    <property type="match status" value="1"/>
</dbReference>
<dbReference type="Proteomes" id="UP000481037">
    <property type="component" value="Unassembled WGS sequence"/>
</dbReference>
<dbReference type="InterPro" id="IPR006143">
    <property type="entry name" value="RND_pump_MFP"/>
</dbReference>
<dbReference type="InterPro" id="IPR058627">
    <property type="entry name" value="MdtA-like_C"/>
</dbReference>
<dbReference type="SUPFAM" id="SSF111369">
    <property type="entry name" value="HlyD-like secretion proteins"/>
    <property type="match status" value="1"/>
</dbReference>
<dbReference type="InterPro" id="IPR058624">
    <property type="entry name" value="MdtA-like_HH"/>
</dbReference>
<keyword evidence="3" id="KW-0175">Coiled coil</keyword>
<keyword evidence="9" id="KW-1185">Reference proteome</keyword>
<dbReference type="GO" id="GO:0005886">
    <property type="term" value="C:plasma membrane"/>
    <property type="evidence" value="ECO:0007669"/>
    <property type="project" value="TreeGrafter"/>
</dbReference>
<evidence type="ECO:0000256" key="3">
    <source>
        <dbReference type="SAM" id="Coils"/>
    </source>
</evidence>
<evidence type="ECO:0000313" key="9">
    <source>
        <dbReference type="Proteomes" id="UP000481037"/>
    </source>
</evidence>
<dbReference type="PANTHER" id="PTHR30158:SF10">
    <property type="entry name" value="CATION EFFLUX PUMP"/>
    <property type="match status" value="1"/>
</dbReference>
<feature type="domain" description="Multidrug resistance protein MdtA-like beta-barrel" evidence="6">
    <location>
        <begin position="218"/>
        <end position="299"/>
    </location>
</feature>
<dbReference type="GO" id="GO:0030313">
    <property type="term" value="C:cell envelope"/>
    <property type="evidence" value="ECO:0007669"/>
    <property type="project" value="UniProtKB-SubCell"/>
</dbReference>
<sequence length="395" mass="41791">MSVFPLSRSRRASAALLLTAVAGLGAYGVLRAGTPPPSSSADLPEVDVAAVLQQTITDLQSYSGRLAAVEQVDIRPQVSGAIVAVHIRDGALVQKGELLFVIDPRPYQAEVDRASGLLAAAQTRADYLQRDGERAQRLIGDNAIARRDYDEKQNAAREAAANLQSARAALALARINLEHTRIVAPIAGRISRAEITLGNIVSADNGAAPLTSIVSVSPIYAEFDADEQTYLQYIGHARQGGKVGVELGLGNENGYPRAGTIQSVDNRVDRSSGTIRMRARFDNSDGLLVPGLYARIRMGGGTPHAALLVDDAAIGTEQTKKFLYVIDAQGRAVYREVQLGALRGNLRVVSSGLQAGERVVVNGAQRVQPDARVRAHLVAMGGTPAAAPRAEGKAE</sequence>
<gene>
    <name evidence="8" type="ORF">GJ697_16895</name>
</gene>
<comment type="similarity">
    <text evidence="2">Belongs to the membrane fusion protein (MFP) (TC 8.A.1) family.</text>
</comment>
<comment type="subcellular location">
    <subcellularLocation>
        <location evidence="1">Cell envelope</location>
    </subcellularLocation>
</comment>
<dbReference type="InterPro" id="IPR058625">
    <property type="entry name" value="MdtA-like_BSH"/>
</dbReference>
<dbReference type="GO" id="GO:0046677">
    <property type="term" value="P:response to antibiotic"/>
    <property type="evidence" value="ECO:0007669"/>
    <property type="project" value="TreeGrafter"/>
</dbReference>
<dbReference type="Gene3D" id="2.40.420.20">
    <property type="match status" value="1"/>
</dbReference>
<protein>
    <submittedName>
        <fullName evidence="8">Efflux RND transporter periplasmic adaptor subunit</fullName>
    </submittedName>
</protein>
<dbReference type="InterPro" id="IPR058626">
    <property type="entry name" value="MdtA-like_b-barrel"/>
</dbReference>
<proteinExistence type="inferred from homology"/>
<comment type="caution">
    <text evidence="8">The sequence shown here is derived from an EMBL/GenBank/DDBJ whole genome shotgun (WGS) entry which is preliminary data.</text>
</comment>
<feature type="coiled-coil region" evidence="3">
    <location>
        <begin position="142"/>
        <end position="169"/>
    </location>
</feature>
<dbReference type="PANTHER" id="PTHR30158">
    <property type="entry name" value="ACRA/E-RELATED COMPONENT OF DRUG EFFLUX TRANSPORTER"/>
    <property type="match status" value="1"/>
</dbReference>
<evidence type="ECO:0000256" key="1">
    <source>
        <dbReference type="ARBA" id="ARBA00004196"/>
    </source>
</evidence>
<evidence type="ECO:0000256" key="2">
    <source>
        <dbReference type="ARBA" id="ARBA00009477"/>
    </source>
</evidence>
<dbReference type="Pfam" id="PF25917">
    <property type="entry name" value="BSH_RND"/>
    <property type="match status" value="1"/>
</dbReference>
<dbReference type="GO" id="GO:0022857">
    <property type="term" value="F:transmembrane transporter activity"/>
    <property type="evidence" value="ECO:0007669"/>
    <property type="project" value="InterPro"/>
</dbReference>
<evidence type="ECO:0000259" key="5">
    <source>
        <dbReference type="Pfam" id="PF25917"/>
    </source>
</evidence>
<dbReference type="Pfam" id="PF25876">
    <property type="entry name" value="HH_MFP_RND"/>
    <property type="match status" value="1"/>
</dbReference>
<evidence type="ECO:0000259" key="7">
    <source>
        <dbReference type="Pfam" id="PF25967"/>
    </source>
</evidence>
<feature type="domain" description="Multidrug resistance protein MdtA-like barrel-sandwich hybrid" evidence="5">
    <location>
        <begin position="70"/>
        <end position="207"/>
    </location>
</feature>
<dbReference type="NCBIfam" id="TIGR01730">
    <property type="entry name" value="RND_mfp"/>
    <property type="match status" value="1"/>
</dbReference>
<dbReference type="Gene3D" id="2.40.50.100">
    <property type="match status" value="1"/>
</dbReference>
<evidence type="ECO:0000313" key="8">
    <source>
        <dbReference type="EMBL" id="MRX09519.1"/>
    </source>
</evidence>
<dbReference type="RefSeq" id="WP_154367408.1">
    <property type="nucleotide sequence ID" value="NZ_WKJM01000014.1"/>
</dbReference>
<evidence type="ECO:0000259" key="4">
    <source>
        <dbReference type="Pfam" id="PF25876"/>
    </source>
</evidence>
<dbReference type="FunFam" id="2.40.420.20:FF:000001">
    <property type="entry name" value="Efflux RND transporter periplasmic adaptor subunit"/>
    <property type="match status" value="1"/>
</dbReference>
<dbReference type="Gene3D" id="2.40.30.170">
    <property type="match status" value="1"/>
</dbReference>
<dbReference type="AlphaFoldDB" id="A0A6L5QIG0"/>
<dbReference type="EMBL" id="WKJM01000014">
    <property type="protein sequence ID" value="MRX09519.1"/>
    <property type="molecule type" value="Genomic_DNA"/>
</dbReference>
<name>A0A6L5QIG0_9BURK</name>
<evidence type="ECO:0000259" key="6">
    <source>
        <dbReference type="Pfam" id="PF25944"/>
    </source>
</evidence>